<dbReference type="PANTHER" id="PTHR10881">
    <property type="entry name" value="GOLGIN SUBFAMILY A MEMBER-RELATED"/>
    <property type="match status" value="1"/>
</dbReference>
<dbReference type="GO" id="GO:0000137">
    <property type="term" value="C:Golgi cis cisterna"/>
    <property type="evidence" value="ECO:0007669"/>
    <property type="project" value="TreeGrafter"/>
</dbReference>
<dbReference type="GeneTree" id="ENSGT00530000062932"/>
<evidence type="ECO:0000313" key="3">
    <source>
        <dbReference type="Proteomes" id="UP000233100"/>
    </source>
</evidence>
<reference evidence="2" key="1">
    <citation type="submission" date="2025-08" db="UniProtKB">
        <authorList>
            <consortium name="Ensembl"/>
        </authorList>
    </citation>
    <scope>IDENTIFICATION</scope>
</reference>
<keyword evidence="3" id="KW-1185">Reference proteome</keyword>
<dbReference type="GO" id="GO:0005801">
    <property type="term" value="C:cis-Golgi network"/>
    <property type="evidence" value="ECO:0007669"/>
    <property type="project" value="TreeGrafter"/>
</dbReference>
<dbReference type="InterPro" id="IPR024858">
    <property type="entry name" value="GOLGA"/>
</dbReference>
<dbReference type="GO" id="GO:0032580">
    <property type="term" value="C:Golgi cisterna membrane"/>
    <property type="evidence" value="ECO:0007669"/>
    <property type="project" value="TreeGrafter"/>
</dbReference>
<dbReference type="Proteomes" id="UP000233100">
    <property type="component" value="Unplaced"/>
</dbReference>
<feature type="region of interest" description="Disordered" evidence="1">
    <location>
        <begin position="1"/>
        <end position="70"/>
    </location>
</feature>
<reference evidence="2" key="2">
    <citation type="submission" date="2025-09" db="UniProtKB">
        <authorList>
            <consortium name="Ensembl"/>
        </authorList>
    </citation>
    <scope>IDENTIFICATION</scope>
</reference>
<dbReference type="Ensembl" id="ENSMFAT00000095981.1">
    <property type="protein sequence ID" value="ENSMFAP00000055407.1"/>
    <property type="gene ID" value="ENSMFAG00000058646.1"/>
</dbReference>
<dbReference type="AlphaFoldDB" id="A0A7N9IDP9"/>
<protein>
    <submittedName>
        <fullName evidence="2">Uncharacterized protein</fullName>
    </submittedName>
</protein>
<dbReference type="PANTHER" id="PTHR10881:SF46">
    <property type="entry name" value="GOLGIN SUBFAMILY A MEMBER 2"/>
    <property type="match status" value="1"/>
</dbReference>
<evidence type="ECO:0000313" key="2">
    <source>
        <dbReference type="Ensembl" id="ENSMFAP00000055407.1"/>
    </source>
</evidence>
<accession>A0A7N9IDP9</accession>
<dbReference type="GO" id="GO:0007030">
    <property type="term" value="P:Golgi organization"/>
    <property type="evidence" value="ECO:0007669"/>
    <property type="project" value="TreeGrafter"/>
</dbReference>
<sequence length="100" mass="10948">MMSEKTRQGKFTAAKKKLKEYWQRKSPGVPAGANRKKKINGSSPDTAASGGYRSPGDVSLGWPGSWGQRGLRGSRGKLLRLWMDCWALVKNSGLNPASIR</sequence>
<evidence type="ECO:0000256" key="1">
    <source>
        <dbReference type="SAM" id="MobiDB-lite"/>
    </source>
</evidence>
<proteinExistence type="predicted"/>
<name>A0A7N9IDP9_MACFA</name>
<organism evidence="2 3">
    <name type="scientific">Macaca fascicularis</name>
    <name type="common">Crab-eating macaque</name>
    <name type="synonym">Cynomolgus monkey</name>
    <dbReference type="NCBI Taxonomy" id="9541"/>
    <lineage>
        <taxon>Eukaryota</taxon>
        <taxon>Metazoa</taxon>
        <taxon>Chordata</taxon>
        <taxon>Craniata</taxon>
        <taxon>Vertebrata</taxon>
        <taxon>Euteleostomi</taxon>
        <taxon>Mammalia</taxon>
        <taxon>Eutheria</taxon>
        <taxon>Euarchontoglires</taxon>
        <taxon>Primates</taxon>
        <taxon>Haplorrhini</taxon>
        <taxon>Catarrhini</taxon>
        <taxon>Cercopithecidae</taxon>
        <taxon>Cercopithecinae</taxon>
        <taxon>Macaca</taxon>
    </lineage>
</organism>